<sequence>MSSKQVTDHELHYNEFSICSTQTRLTIALQKKSTTPEQAIAVIQTPVNIYTMEQLSQNYLLNVNPKGQVPAMTSPHFPRPLTDSYDITKYIGAKCTGLCPPLHQDTILRLLRDLHAIQFLSLSFKPEEERAEGITKAIQDRLAEKDISDEYRKALEWKAAYHERTLAHGLEPDAITKAYEQTRSFFRDVLAIKESEGRSSPWIFGDEVGPTTLDAHTVPLVARLFDAGNEHLMDERIKSYGRYHFDSDVWQEVMEGRPTLSHLMNKH</sequence>
<feature type="non-terminal residue" evidence="1">
    <location>
        <position position="1"/>
    </location>
</feature>
<dbReference type="InterPro" id="IPR036249">
    <property type="entry name" value="Thioredoxin-like_sf"/>
</dbReference>
<protein>
    <recommendedName>
        <fullName evidence="3">GST N-terminal domain-containing protein</fullName>
    </recommendedName>
</protein>
<dbReference type="OrthoDB" id="412788at2759"/>
<gene>
    <name evidence="1" type="ORF">B7463_g12457</name>
</gene>
<name>A0A3E2GSA9_SCYLI</name>
<evidence type="ECO:0000313" key="2">
    <source>
        <dbReference type="Proteomes" id="UP000258309"/>
    </source>
</evidence>
<evidence type="ECO:0000313" key="1">
    <source>
        <dbReference type="EMBL" id="RFU23878.1"/>
    </source>
</evidence>
<keyword evidence="2" id="KW-1185">Reference proteome</keyword>
<feature type="non-terminal residue" evidence="1">
    <location>
        <position position="267"/>
    </location>
</feature>
<accession>A0A3E2GSA9</accession>
<organism evidence="1 2">
    <name type="scientific">Scytalidium lignicola</name>
    <name type="common">Hyphomycete</name>
    <dbReference type="NCBI Taxonomy" id="5539"/>
    <lineage>
        <taxon>Eukaryota</taxon>
        <taxon>Fungi</taxon>
        <taxon>Dikarya</taxon>
        <taxon>Ascomycota</taxon>
        <taxon>Pezizomycotina</taxon>
        <taxon>Leotiomycetes</taxon>
        <taxon>Leotiomycetes incertae sedis</taxon>
        <taxon>Scytalidium</taxon>
    </lineage>
</organism>
<comment type="caution">
    <text evidence="1">The sequence shown here is derived from an EMBL/GenBank/DDBJ whole genome shotgun (WGS) entry which is preliminary data.</text>
</comment>
<dbReference type="AlphaFoldDB" id="A0A3E2GSA9"/>
<dbReference type="EMBL" id="NCSJ02000572">
    <property type="protein sequence ID" value="RFU23878.1"/>
    <property type="molecule type" value="Genomic_DNA"/>
</dbReference>
<dbReference type="SUPFAM" id="SSF52833">
    <property type="entry name" value="Thioredoxin-like"/>
    <property type="match status" value="1"/>
</dbReference>
<proteinExistence type="predicted"/>
<dbReference type="Proteomes" id="UP000258309">
    <property type="component" value="Unassembled WGS sequence"/>
</dbReference>
<reference evidence="1 2" key="1">
    <citation type="submission" date="2018-05" db="EMBL/GenBank/DDBJ databases">
        <title>Draft genome sequence of Scytalidium lignicola DSM 105466, a ubiquitous saprotrophic fungus.</title>
        <authorList>
            <person name="Buettner E."/>
            <person name="Gebauer A.M."/>
            <person name="Hofrichter M."/>
            <person name="Liers C."/>
            <person name="Kellner H."/>
        </authorList>
    </citation>
    <scope>NUCLEOTIDE SEQUENCE [LARGE SCALE GENOMIC DNA]</scope>
    <source>
        <strain evidence="1 2">DSM 105466</strain>
    </source>
</reference>
<dbReference type="Gene3D" id="3.40.30.10">
    <property type="entry name" value="Glutaredoxin"/>
    <property type="match status" value="1"/>
</dbReference>
<evidence type="ECO:0008006" key="3">
    <source>
        <dbReference type="Google" id="ProtNLM"/>
    </source>
</evidence>
<dbReference type="OMA" id="SLYSMMA"/>